<dbReference type="RefSeq" id="WP_236690915.1">
    <property type="nucleotide sequence ID" value="NZ_CP189807.1"/>
</dbReference>
<evidence type="ECO:0000256" key="1">
    <source>
        <dbReference type="SAM" id="MobiDB-lite"/>
    </source>
</evidence>
<sequence>MGFFPPQGTMRPQSPPPNFRPTKPSVSYVIDCVYQNTYVWLRNGREFWFYPTRIEMGEVSGYRWNGAYWAFYGFDEGLIDAVACYPTPTLY</sequence>
<comment type="caution">
    <text evidence="2">The sequence shown here is derived from an EMBL/GenBank/DDBJ whole genome shotgun (WGS) entry which is preliminary data.</text>
</comment>
<gene>
    <name evidence="2" type="ORF">M5W82_02575</name>
</gene>
<evidence type="ECO:0000313" key="2">
    <source>
        <dbReference type="EMBL" id="MCY9545825.1"/>
    </source>
</evidence>
<name>A0ABT4EJK1_9BACI</name>
<keyword evidence="3" id="KW-1185">Reference proteome</keyword>
<evidence type="ECO:0000313" key="3">
    <source>
        <dbReference type="Proteomes" id="UP001527052"/>
    </source>
</evidence>
<protein>
    <submittedName>
        <fullName evidence="2">Transporter</fullName>
    </submittedName>
</protein>
<dbReference type="Proteomes" id="UP001527052">
    <property type="component" value="Unassembled WGS sequence"/>
</dbReference>
<dbReference type="GeneID" id="96600615"/>
<accession>A0ABT4EJK1</accession>
<dbReference type="EMBL" id="JAMDLZ010000004">
    <property type="protein sequence ID" value="MCY9545825.1"/>
    <property type="molecule type" value="Genomic_DNA"/>
</dbReference>
<feature type="region of interest" description="Disordered" evidence="1">
    <location>
        <begin position="1"/>
        <end position="21"/>
    </location>
</feature>
<organism evidence="2 3">
    <name type="scientific">Lysinibacillus xylanilyticus</name>
    <dbReference type="NCBI Taxonomy" id="582475"/>
    <lineage>
        <taxon>Bacteria</taxon>
        <taxon>Bacillati</taxon>
        <taxon>Bacillota</taxon>
        <taxon>Bacilli</taxon>
        <taxon>Bacillales</taxon>
        <taxon>Bacillaceae</taxon>
        <taxon>Lysinibacillus</taxon>
    </lineage>
</organism>
<proteinExistence type="predicted"/>
<reference evidence="2 3" key="1">
    <citation type="submission" date="2022-05" db="EMBL/GenBank/DDBJ databases">
        <title>Genome Sequencing of Bee-Associated Microbes.</title>
        <authorList>
            <person name="Dunlap C."/>
        </authorList>
    </citation>
    <scope>NUCLEOTIDE SEQUENCE [LARGE SCALE GENOMIC DNA]</scope>
    <source>
        <strain evidence="2 3">NRRL BD-083</strain>
    </source>
</reference>